<comment type="subcellular location">
    <subcellularLocation>
        <location evidence="1">Membrane</location>
        <topology evidence="1">Multi-pass membrane protein</topology>
    </subcellularLocation>
</comment>
<sequence>MHRPTQQEGEASATPTIVDDGLVVRSLEDLHDQIDPRISISSRPTPEELDEALSTRINEPFYVEFKEGDERNPINFSRRKKWCITALACFSTLIASSTASAYSLGTPSMTRDLNCSNFQATIGIAIYCLGFGIVPLVTASFSEEFGRQPLYIGSGIGFILMYLMVALAKNIQTVLIARFIQGAFGSTGATMVGGTIADIWAAKERGLPMSLFSLVAVGGNGIGPFIAGWIEMNPKLGWRWIQWVQMMICAVYLVLIPFMMTETRSSVLLTRLAKKMRKDTGDNRYRARVEDERASLRTLIFISCTRPVHLMLTELVVASFSLWIGFAWGVTYVMVQSISGVFRNLHGFTMGQVGSVFMTMAIGSFLGFLTNFYQESLYQKNFPTRGPEARLYSACFAAVLLPVSMFIYAWCSFAKVHWISLAIAIVMYIMATFIIYLAVFSYLADCYGPFASSALAGQSLARNITATAFPLFTKQMYQQLDYKWANTLFGCIAALMVPIPFILFFYGPAIRMRSKFSRAVMESQR</sequence>
<keyword evidence="2 5" id="KW-0812">Transmembrane</keyword>
<feature type="transmembrane region" description="Helical" evidence="5">
    <location>
        <begin position="418"/>
        <end position="443"/>
    </location>
</feature>
<dbReference type="SUPFAM" id="SSF103473">
    <property type="entry name" value="MFS general substrate transporter"/>
    <property type="match status" value="1"/>
</dbReference>
<dbReference type="EMBL" id="ML213599">
    <property type="protein sequence ID" value="TFK39513.1"/>
    <property type="molecule type" value="Genomic_DNA"/>
</dbReference>
<evidence type="ECO:0000256" key="3">
    <source>
        <dbReference type="ARBA" id="ARBA00022989"/>
    </source>
</evidence>
<keyword evidence="8" id="KW-1185">Reference proteome</keyword>
<feature type="transmembrane region" description="Helical" evidence="5">
    <location>
        <begin position="117"/>
        <end position="138"/>
    </location>
</feature>
<dbReference type="PANTHER" id="PTHR23502">
    <property type="entry name" value="MAJOR FACILITATOR SUPERFAMILY"/>
    <property type="match status" value="1"/>
</dbReference>
<feature type="transmembrane region" description="Helical" evidence="5">
    <location>
        <begin position="484"/>
        <end position="506"/>
    </location>
</feature>
<feature type="domain" description="Major facilitator superfamily (MFS) profile" evidence="6">
    <location>
        <begin position="84"/>
        <end position="511"/>
    </location>
</feature>
<keyword evidence="3 5" id="KW-1133">Transmembrane helix</keyword>
<feature type="transmembrane region" description="Helical" evidence="5">
    <location>
        <begin position="242"/>
        <end position="261"/>
    </location>
</feature>
<evidence type="ECO:0000313" key="8">
    <source>
        <dbReference type="Proteomes" id="UP000308652"/>
    </source>
</evidence>
<dbReference type="Proteomes" id="UP000308652">
    <property type="component" value="Unassembled WGS sequence"/>
</dbReference>
<evidence type="ECO:0000256" key="2">
    <source>
        <dbReference type="ARBA" id="ARBA00022692"/>
    </source>
</evidence>
<name>A0A5C3M430_9AGAR</name>
<evidence type="ECO:0000256" key="1">
    <source>
        <dbReference type="ARBA" id="ARBA00004141"/>
    </source>
</evidence>
<organism evidence="7 8">
    <name type="scientific">Crucibulum laeve</name>
    <dbReference type="NCBI Taxonomy" id="68775"/>
    <lineage>
        <taxon>Eukaryota</taxon>
        <taxon>Fungi</taxon>
        <taxon>Dikarya</taxon>
        <taxon>Basidiomycota</taxon>
        <taxon>Agaricomycotina</taxon>
        <taxon>Agaricomycetes</taxon>
        <taxon>Agaricomycetidae</taxon>
        <taxon>Agaricales</taxon>
        <taxon>Agaricineae</taxon>
        <taxon>Nidulariaceae</taxon>
        <taxon>Crucibulum</taxon>
    </lineage>
</organism>
<dbReference type="PANTHER" id="PTHR23502:SF134">
    <property type="entry name" value="MAJOR FACILITATOR SUPERFAMILY (MFS) PROFILE DOMAIN-CONTAINING PROTEIN-RELATED"/>
    <property type="match status" value="1"/>
</dbReference>
<feature type="transmembrane region" description="Helical" evidence="5">
    <location>
        <begin position="150"/>
        <end position="168"/>
    </location>
</feature>
<reference evidence="7 8" key="1">
    <citation type="journal article" date="2019" name="Nat. Ecol. Evol.">
        <title>Megaphylogeny resolves global patterns of mushroom evolution.</title>
        <authorList>
            <person name="Varga T."/>
            <person name="Krizsan K."/>
            <person name="Foldi C."/>
            <person name="Dima B."/>
            <person name="Sanchez-Garcia M."/>
            <person name="Sanchez-Ramirez S."/>
            <person name="Szollosi G.J."/>
            <person name="Szarkandi J.G."/>
            <person name="Papp V."/>
            <person name="Albert L."/>
            <person name="Andreopoulos W."/>
            <person name="Angelini C."/>
            <person name="Antonin V."/>
            <person name="Barry K.W."/>
            <person name="Bougher N.L."/>
            <person name="Buchanan P."/>
            <person name="Buyck B."/>
            <person name="Bense V."/>
            <person name="Catcheside P."/>
            <person name="Chovatia M."/>
            <person name="Cooper J."/>
            <person name="Damon W."/>
            <person name="Desjardin D."/>
            <person name="Finy P."/>
            <person name="Geml J."/>
            <person name="Haridas S."/>
            <person name="Hughes K."/>
            <person name="Justo A."/>
            <person name="Karasinski D."/>
            <person name="Kautmanova I."/>
            <person name="Kiss B."/>
            <person name="Kocsube S."/>
            <person name="Kotiranta H."/>
            <person name="LaButti K.M."/>
            <person name="Lechner B.E."/>
            <person name="Liimatainen K."/>
            <person name="Lipzen A."/>
            <person name="Lukacs Z."/>
            <person name="Mihaltcheva S."/>
            <person name="Morgado L.N."/>
            <person name="Niskanen T."/>
            <person name="Noordeloos M.E."/>
            <person name="Ohm R.A."/>
            <person name="Ortiz-Santana B."/>
            <person name="Ovrebo C."/>
            <person name="Racz N."/>
            <person name="Riley R."/>
            <person name="Savchenko A."/>
            <person name="Shiryaev A."/>
            <person name="Soop K."/>
            <person name="Spirin V."/>
            <person name="Szebenyi C."/>
            <person name="Tomsovsky M."/>
            <person name="Tulloss R.E."/>
            <person name="Uehling J."/>
            <person name="Grigoriev I.V."/>
            <person name="Vagvolgyi C."/>
            <person name="Papp T."/>
            <person name="Martin F.M."/>
            <person name="Miettinen O."/>
            <person name="Hibbett D.S."/>
            <person name="Nagy L.G."/>
        </authorList>
    </citation>
    <scope>NUCLEOTIDE SEQUENCE [LARGE SCALE GENOMIC DNA]</scope>
    <source>
        <strain evidence="7 8">CBS 166.37</strain>
    </source>
</reference>
<protein>
    <submittedName>
        <fullName evidence="7">MFS polyamine transporter</fullName>
    </submittedName>
</protein>
<dbReference type="InterPro" id="IPR011701">
    <property type="entry name" value="MFS"/>
</dbReference>
<keyword evidence="4 5" id="KW-0472">Membrane</keyword>
<proteinExistence type="predicted"/>
<evidence type="ECO:0000313" key="7">
    <source>
        <dbReference type="EMBL" id="TFK39513.1"/>
    </source>
</evidence>
<accession>A0A5C3M430</accession>
<dbReference type="AlphaFoldDB" id="A0A5C3M430"/>
<gene>
    <name evidence="7" type="ORF">BDQ12DRAFT_650028</name>
</gene>
<dbReference type="STRING" id="68775.A0A5C3M430"/>
<evidence type="ECO:0000256" key="5">
    <source>
        <dbReference type="SAM" id="Phobius"/>
    </source>
</evidence>
<feature type="transmembrane region" description="Helical" evidence="5">
    <location>
        <begin position="389"/>
        <end position="411"/>
    </location>
</feature>
<dbReference type="CDD" id="cd17323">
    <property type="entry name" value="MFS_Tpo1_MDR_like"/>
    <property type="match status" value="1"/>
</dbReference>
<feature type="transmembrane region" description="Helical" evidence="5">
    <location>
        <begin position="347"/>
        <end position="369"/>
    </location>
</feature>
<dbReference type="GO" id="GO:0022857">
    <property type="term" value="F:transmembrane transporter activity"/>
    <property type="evidence" value="ECO:0007669"/>
    <property type="project" value="InterPro"/>
</dbReference>
<dbReference type="Pfam" id="PF07690">
    <property type="entry name" value="MFS_1"/>
    <property type="match status" value="1"/>
</dbReference>
<evidence type="ECO:0000259" key="6">
    <source>
        <dbReference type="PROSITE" id="PS50850"/>
    </source>
</evidence>
<feature type="transmembrane region" description="Helical" evidence="5">
    <location>
        <begin position="82"/>
        <end position="105"/>
    </location>
</feature>
<feature type="transmembrane region" description="Helical" evidence="5">
    <location>
        <begin position="174"/>
        <end position="197"/>
    </location>
</feature>
<dbReference type="InterPro" id="IPR020846">
    <property type="entry name" value="MFS_dom"/>
</dbReference>
<dbReference type="FunFam" id="1.20.1250.20:FF:000082">
    <property type="entry name" value="MFS multidrug transporter, putative"/>
    <property type="match status" value="1"/>
</dbReference>
<evidence type="ECO:0000256" key="4">
    <source>
        <dbReference type="ARBA" id="ARBA00023136"/>
    </source>
</evidence>
<dbReference type="OrthoDB" id="5376138at2759"/>
<dbReference type="GO" id="GO:0005886">
    <property type="term" value="C:plasma membrane"/>
    <property type="evidence" value="ECO:0007669"/>
    <property type="project" value="TreeGrafter"/>
</dbReference>
<feature type="transmembrane region" description="Helical" evidence="5">
    <location>
        <begin position="209"/>
        <end position="230"/>
    </location>
</feature>
<dbReference type="InterPro" id="IPR036259">
    <property type="entry name" value="MFS_trans_sf"/>
</dbReference>
<dbReference type="Gene3D" id="1.20.1250.20">
    <property type="entry name" value="MFS general substrate transporter like domains"/>
    <property type="match status" value="1"/>
</dbReference>
<dbReference type="PROSITE" id="PS50850">
    <property type="entry name" value="MFS"/>
    <property type="match status" value="1"/>
</dbReference>
<feature type="transmembrane region" description="Helical" evidence="5">
    <location>
        <begin position="318"/>
        <end position="335"/>
    </location>
</feature>